<dbReference type="EMBL" id="AVCI01000028">
    <property type="protein sequence ID" value="KFN41597.1"/>
    <property type="molecule type" value="Genomic_DNA"/>
</dbReference>
<dbReference type="Proteomes" id="UP000029385">
    <property type="component" value="Unassembled WGS sequence"/>
</dbReference>
<dbReference type="PATRIC" id="fig|1121015.4.peg.2403"/>
<name>A0A091AR28_9GAMM</name>
<evidence type="ECO:0000313" key="1">
    <source>
        <dbReference type="EMBL" id="KFN41597.1"/>
    </source>
</evidence>
<sequence length="93" mass="9789">MNLYSLVVECQGKTVSTQVEAKSAESAVSTLLAGPYLHMREAAFGAIAPDLDAADIIYVRPMMDLVNIWAASAGRNGKYISIVCVRTVVGGAA</sequence>
<dbReference type="AlphaFoldDB" id="A0A091AR28"/>
<comment type="caution">
    <text evidence="1">The sequence shown here is derived from an EMBL/GenBank/DDBJ whole genome shotgun (WGS) entry which is preliminary data.</text>
</comment>
<proteinExistence type="predicted"/>
<gene>
    <name evidence="1" type="ORF">N789_14800</name>
</gene>
<reference evidence="1 2" key="1">
    <citation type="submission" date="2013-09" db="EMBL/GenBank/DDBJ databases">
        <title>Genome sequencing of Arenimonas oryziterrae.</title>
        <authorList>
            <person name="Chen F."/>
            <person name="Wang G."/>
        </authorList>
    </citation>
    <scope>NUCLEOTIDE SEQUENCE [LARGE SCALE GENOMIC DNA]</scope>
    <source>
        <strain evidence="1 2">YC6267</strain>
    </source>
</reference>
<accession>A0A091AR28</accession>
<dbReference type="OrthoDB" id="6057995at2"/>
<dbReference type="RefSeq" id="WP_022970506.1">
    <property type="nucleotide sequence ID" value="NZ_ATVD01000019.1"/>
</dbReference>
<evidence type="ECO:0000313" key="2">
    <source>
        <dbReference type="Proteomes" id="UP000029385"/>
    </source>
</evidence>
<protein>
    <submittedName>
        <fullName evidence="1">Uncharacterized protein</fullName>
    </submittedName>
</protein>
<organism evidence="1 2">
    <name type="scientific">Arenimonas oryziterrae DSM 21050 = YC6267</name>
    <dbReference type="NCBI Taxonomy" id="1121015"/>
    <lineage>
        <taxon>Bacteria</taxon>
        <taxon>Pseudomonadati</taxon>
        <taxon>Pseudomonadota</taxon>
        <taxon>Gammaproteobacteria</taxon>
        <taxon>Lysobacterales</taxon>
        <taxon>Lysobacteraceae</taxon>
        <taxon>Arenimonas</taxon>
    </lineage>
</organism>
<keyword evidence="2" id="KW-1185">Reference proteome</keyword>